<evidence type="ECO:0000313" key="2">
    <source>
        <dbReference type="EMBL" id="EOA34255.1"/>
    </source>
</evidence>
<dbReference type="AlphaFoldDB" id="R0I822"/>
<dbReference type="Proteomes" id="UP000029121">
    <property type="component" value="Unassembled WGS sequence"/>
</dbReference>
<dbReference type="NCBIfam" id="TIGR01640">
    <property type="entry name" value="F_box_assoc_1"/>
    <property type="match status" value="1"/>
</dbReference>
<sequence length="167" mass="19483">MWQRYLDFSKDIIKIFCILPCKGKKSSSYTRALSNYKGDRFAVLQQRISTREIKIWVTEKRIGNGDDGDNVVWIKFMNVSRPNFPLVLDHMSVSYFVDHNIYGKSFVLCCYSKRPKQAWVYVVRGDMCKKIKIDGVSCRFQSEVYIPSLITISTFAEDSEHDELLQV</sequence>
<name>R0I822_9BRAS</name>
<dbReference type="OrthoDB" id="1039774at2759"/>
<dbReference type="KEGG" id="crb:17894694"/>
<gene>
    <name evidence="2" type="ORF">CARUB_v10021767mg</name>
</gene>
<reference evidence="3" key="1">
    <citation type="journal article" date="2013" name="Nat. Genet.">
        <title>The Capsella rubella genome and the genomic consequences of rapid mating system evolution.</title>
        <authorList>
            <person name="Slotte T."/>
            <person name="Hazzouri K.M."/>
            <person name="Agren J.A."/>
            <person name="Koenig D."/>
            <person name="Maumus F."/>
            <person name="Guo Y.L."/>
            <person name="Steige K."/>
            <person name="Platts A.E."/>
            <person name="Escobar J.S."/>
            <person name="Newman L.K."/>
            <person name="Wang W."/>
            <person name="Mandakova T."/>
            <person name="Vello E."/>
            <person name="Smith L.M."/>
            <person name="Henz S.R."/>
            <person name="Steffen J."/>
            <person name="Takuno S."/>
            <person name="Brandvain Y."/>
            <person name="Coop G."/>
            <person name="Andolfatto P."/>
            <person name="Hu T.T."/>
            <person name="Blanchette M."/>
            <person name="Clark R.M."/>
            <person name="Quesneville H."/>
            <person name="Nordborg M."/>
            <person name="Gaut B.S."/>
            <person name="Lysak M.A."/>
            <person name="Jenkins J."/>
            <person name="Grimwood J."/>
            <person name="Chapman J."/>
            <person name="Prochnik S."/>
            <person name="Shu S."/>
            <person name="Rokhsar D."/>
            <person name="Schmutz J."/>
            <person name="Weigel D."/>
            <person name="Wright S.I."/>
        </authorList>
    </citation>
    <scope>NUCLEOTIDE SEQUENCE [LARGE SCALE GENOMIC DNA]</scope>
    <source>
        <strain evidence="3">cv. Monte Gargano</strain>
    </source>
</reference>
<dbReference type="InterPro" id="IPR017451">
    <property type="entry name" value="F-box-assoc_interact_dom"/>
</dbReference>
<dbReference type="InterPro" id="IPR006527">
    <property type="entry name" value="F-box-assoc_dom_typ1"/>
</dbReference>
<dbReference type="EMBL" id="KB870806">
    <property type="protein sequence ID" value="EOA34255.1"/>
    <property type="molecule type" value="Genomic_DNA"/>
</dbReference>
<keyword evidence="3" id="KW-1185">Reference proteome</keyword>
<dbReference type="Pfam" id="PF07734">
    <property type="entry name" value="FBA_1"/>
    <property type="match status" value="1"/>
</dbReference>
<evidence type="ECO:0000259" key="1">
    <source>
        <dbReference type="Pfam" id="PF07734"/>
    </source>
</evidence>
<feature type="domain" description="F-box associated beta-propeller type 1" evidence="1">
    <location>
        <begin position="6"/>
        <end position="152"/>
    </location>
</feature>
<accession>R0I822</accession>
<evidence type="ECO:0000313" key="3">
    <source>
        <dbReference type="Proteomes" id="UP000029121"/>
    </source>
</evidence>
<proteinExistence type="predicted"/>
<organism evidence="2 3">
    <name type="scientific">Capsella rubella</name>
    <dbReference type="NCBI Taxonomy" id="81985"/>
    <lineage>
        <taxon>Eukaryota</taxon>
        <taxon>Viridiplantae</taxon>
        <taxon>Streptophyta</taxon>
        <taxon>Embryophyta</taxon>
        <taxon>Tracheophyta</taxon>
        <taxon>Spermatophyta</taxon>
        <taxon>Magnoliopsida</taxon>
        <taxon>eudicotyledons</taxon>
        <taxon>Gunneridae</taxon>
        <taxon>Pentapetalae</taxon>
        <taxon>rosids</taxon>
        <taxon>malvids</taxon>
        <taxon>Brassicales</taxon>
        <taxon>Brassicaceae</taxon>
        <taxon>Camelineae</taxon>
        <taxon>Capsella</taxon>
    </lineage>
</organism>
<protein>
    <recommendedName>
        <fullName evidence="1">F-box associated beta-propeller type 1 domain-containing protein</fullName>
    </recommendedName>
</protein>